<dbReference type="EMBL" id="MU069647">
    <property type="protein sequence ID" value="KAF5836681.1"/>
    <property type="molecule type" value="Genomic_DNA"/>
</dbReference>
<dbReference type="Proteomes" id="UP000815325">
    <property type="component" value="Unassembled WGS sequence"/>
</dbReference>
<sequence length="96" mass="10495">MPSTLSSPAPSSSGGGDKDYMRLEPSGCQWELQAFDGSGTGSRAWAFSFQVISALLSQTDVRGSARLELMWYAIQGGPQVRYFREGVIQCEERRVG</sequence>
<accession>A0ABQ7GPZ6</accession>
<proteinExistence type="predicted"/>
<gene>
    <name evidence="2" type="ORF">DUNSADRAFT_5556</name>
</gene>
<feature type="region of interest" description="Disordered" evidence="1">
    <location>
        <begin position="1"/>
        <end position="23"/>
    </location>
</feature>
<name>A0ABQ7GPZ6_DUNSA</name>
<protein>
    <submittedName>
        <fullName evidence="2">Uncharacterized protein</fullName>
    </submittedName>
</protein>
<comment type="caution">
    <text evidence="2">The sequence shown here is derived from an EMBL/GenBank/DDBJ whole genome shotgun (WGS) entry which is preliminary data.</text>
</comment>
<keyword evidence="3" id="KW-1185">Reference proteome</keyword>
<organism evidence="2 3">
    <name type="scientific">Dunaliella salina</name>
    <name type="common">Green alga</name>
    <name type="synonym">Protococcus salinus</name>
    <dbReference type="NCBI Taxonomy" id="3046"/>
    <lineage>
        <taxon>Eukaryota</taxon>
        <taxon>Viridiplantae</taxon>
        <taxon>Chlorophyta</taxon>
        <taxon>core chlorophytes</taxon>
        <taxon>Chlorophyceae</taxon>
        <taxon>CS clade</taxon>
        <taxon>Chlamydomonadales</taxon>
        <taxon>Dunaliellaceae</taxon>
        <taxon>Dunaliella</taxon>
    </lineage>
</organism>
<evidence type="ECO:0000313" key="3">
    <source>
        <dbReference type="Proteomes" id="UP000815325"/>
    </source>
</evidence>
<evidence type="ECO:0000313" key="2">
    <source>
        <dbReference type="EMBL" id="KAF5836681.1"/>
    </source>
</evidence>
<feature type="compositionally biased region" description="Low complexity" evidence="1">
    <location>
        <begin position="1"/>
        <end position="12"/>
    </location>
</feature>
<evidence type="ECO:0000256" key="1">
    <source>
        <dbReference type="SAM" id="MobiDB-lite"/>
    </source>
</evidence>
<reference evidence="2" key="1">
    <citation type="submission" date="2017-08" db="EMBL/GenBank/DDBJ databases">
        <authorList>
            <person name="Polle J.E."/>
            <person name="Barry K."/>
            <person name="Cushman J."/>
            <person name="Schmutz J."/>
            <person name="Tran D."/>
            <person name="Hathwaick L.T."/>
            <person name="Yim W.C."/>
            <person name="Jenkins J."/>
            <person name="Mckie-Krisberg Z.M."/>
            <person name="Prochnik S."/>
            <person name="Lindquist E."/>
            <person name="Dockter R.B."/>
            <person name="Adam C."/>
            <person name="Molina H."/>
            <person name="Bunkerborg J."/>
            <person name="Jin E."/>
            <person name="Buchheim M."/>
            <person name="Magnuson J."/>
        </authorList>
    </citation>
    <scope>NUCLEOTIDE SEQUENCE</scope>
    <source>
        <strain evidence="2">CCAP 19/18</strain>
    </source>
</reference>